<accession>A0A818Y2J6</accession>
<dbReference type="EMBL" id="CAJNYU010004385">
    <property type="protein sequence ID" value="CAF3748745.1"/>
    <property type="molecule type" value="Genomic_DNA"/>
</dbReference>
<gene>
    <name evidence="1" type="ORF">FME351_LOCUS30706</name>
</gene>
<proteinExistence type="predicted"/>
<sequence>MMNTKQDGLGVLSCTTGQGTGRTKPQFDHKLWNVYDRVIAAVPRSNNSVEGWHNAFATRVAINHPNIVKLAEKIRREQSKFEVDMQKILQGHDIKTKKACYRKLDERLTRLVNAFDASQMDQFLKNVAANITL</sequence>
<evidence type="ECO:0000313" key="1">
    <source>
        <dbReference type="EMBL" id="CAF3748745.1"/>
    </source>
</evidence>
<dbReference type="AlphaFoldDB" id="A0A818Y2J6"/>
<protein>
    <submittedName>
        <fullName evidence="1">Uncharacterized protein</fullName>
    </submittedName>
</protein>
<comment type="caution">
    <text evidence="1">The sequence shown here is derived from an EMBL/GenBank/DDBJ whole genome shotgun (WGS) entry which is preliminary data.</text>
</comment>
<dbReference type="Proteomes" id="UP000663869">
    <property type="component" value="Unassembled WGS sequence"/>
</dbReference>
<organism evidence="1 2">
    <name type="scientific">Rotaria socialis</name>
    <dbReference type="NCBI Taxonomy" id="392032"/>
    <lineage>
        <taxon>Eukaryota</taxon>
        <taxon>Metazoa</taxon>
        <taxon>Spiralia</taxon>
        <taxon>Gnathifera</taxon>
        <taxon>Rotifera</taxon>
        <taxon>Eurotatoria</taxon>
        <taxon>Bdelloidea</taxon>
        <taxon>Philodinida</taxon>
        <taxon>Philodinidae</taxon>
        <taxon>Rotaria</taxon>
    </lineage>
</organism>
<name>A0A818Y2J6_9BILA</name>
<evidence type="ECO:0000313" key="2">
    <source>
        <dbReference type="Proteomes" id="UP000663869"/>
    </source>
</evidence>
<reference evidence="1" key="1">
    <citation type="submission" date="2021-02" db="EMBL/GenBank/DDBJ databases">
        <authorList>
            <person name="Nowell W R."/>
        </authorList>
    </citation>
    <scope>NUCLEOTIDE SEQUENCE</scope>
</reference>